<keyword evidence="4 6" id="KW-0732">Signal</keyword>
<keyword evidence="3" id="KW-0964">Secreted</keyword>
<organism evidence="7 8">
    <name type="scientific">Kordia antarctica</name>
    <dbReference type="NCBI Taxonomy" id="1218801"/>
    <lineage>
        <taxon>Bacteria</taxon>
        <taxon>Pseudomonadati</taxon>
        <taxon>Bacteroidota</taxon>
        <taxon>Flavobacteriia</taxon>
        <taxon>Flavobacteriales</taxon>
        <taxon>Flavobacteriaceae</taxon>
        <taxon>Kordia</taxon>
    </lineage>
</organism>
<dbReference type="PANTHER" id="PTHR31018">
    <property type="entry name" value="SPORULATION-SPECIFIC PROTEIN-RELATED"/>
    <property type="match status" value="1"/>
</dbReference>
<feature type="chain" id="PRO_5029761078" evidence="6">
    <location>
        <begin position="23"/>
        <end position="767"/>
    </location>
</feature>
<accession>A0A7L4ZIF2</accession>
<dbReference type="SUPFAM" id="SSF52047">
    <property type="entry name" value="RNI-like"/>
    <property type="match status" value="1"/>
</dbReference>
<dbReference type="RefSeq" id="WP_160128430.1">
    <property type="nucleotide sequence ID" value="NZ_CP019288.1"/>
</dbReference>
<dbReference type="InterPro" id="IPR051648">
    <property type="entry name" value="CWI-Assembly_Regulator"/>
</dbReference>
<protein>
    <submittedName>
        <fullName evidence="7">Internalin-A</fullName>
    </submittedName>
</protein>
<evidence type="ECO:0000256" key="6">
    <source>
        <dbReference type="SAM" id="SignalP"/>
    </source>
</evidence>
<sequence>MKKLTKLLFAFACILFLQNCTDDDFNTGNITNPETEAEVLRDEQFKSENFGNATTGNFIGIVKNIDGNILINVRITIGNTVTITDRNGIFILNDVDVFENFAYIKAQKDGYIDGSRVVIPKMNGVNKINIVLLKKEITATVSSGQASQVSLQNNGKVDFSGNFINTDGSPYNGQVEVVLHYVAPNSITTYTEMPGSLLAQNEANEARNLETYAMLSVNLFSPSGESLNIDENSPATITFPIHNTQTSIAPETINLWYFDEEVGYWKEDGQAVKNGNSYVAEVTHFTWWNCDIPFSAVEFCFSLSETNNITQQTPYYTLIKRNTNDQLIFSGIVTANDGLECGLIPQNEDVTVTIYGLAGTCYGQLMHEQTFGGYTTDTTIDISFSTTNQVSTTTITGIANNCAGNPITNGYVFIDEANTFSITDGTINIGVQHCDNQIITLQIFDFDTSQWLLAHNIPLNEVDFNLGTITTCEDTGGIYNGNLTLSSQEDVDNFGQLGFSAIDGNVVIGVNFPETTDIVDLTSLHTLENIYGSFDIFYNENLQSLDGLNNITTIDGFFYISNNNALTSLDGLASLTSVGNLAISVNETLTSIVGLSNLVTIGNGITIAANNSLTSIEGLESITSLRNLEIDYNDLLTSIAVMQNLTSLDQLHIEGNNALTSLVGLEQITALDIVRIADNNALMNLNGLENLVYLDPNTASPQVYIGLKFNGANVPPASAPNSSLTDFCALQNLFINGNGNNSNVEIFIANNGYNPTIQNIIDGNCSQ</sequence>
<keyword evidence="8" id="KW-1185">Reference proteome</keyword>
<evidence type="ECO:0000256" key="2">
    <source>
        <dbReference type="ARBA" id="ARBA00022512"/>
    </source>
</evidence>
<evidence type="ECO:0000313" key="7">
    <source>
        <dbReference type="EMBL" id="QHI35704.1"/>
    </source>
</evidence>
<reference evidence="7 8" key="1">
    <citation type="journal article" date="2013" name="Int. J. Syst. Evol. Microbiol.">
        <title>Kordia antarctica sp. nov., isolated from Antarctic seawater.</title>
        <authorList>
            <person name="Baek K."/>
            <person name="Choi A."/>
            <person name="Kang I."/>
            <person name="Lee K."/>
            <person name="Cho J.C."/>
        </authorList>
    </citation>
    <scope>NUCLEOTIDE SEQUENCE [LARGE SCALE GENOMIC DNA]</scope>
    <source>
        <strain evidence="7 8">IMCC3317</strain>
    </source>
</reference>
<evidence type="ECO:0000256" key="1">
    <source>
        <dbReference type="ARBA" id="ARBA00004191"/>
    </source>
</evidence>
<dbReference type="OrthoDB" id="973965at2"/>
<proteinExistence type="predicted"/>
<dbReference type="EMBL" id="CP019288">
    <property type="protein sequence ID" value="QHI35704.1"/>
    <property type="molecule type" value="Genomic_DNA"/>
</dbReference>
<keyword evidence="5" id="KW-0325">Glycoprotein</keyword>
<dbReference type="GO" id="GO:0030313">
    <property type="term" value="C:cell envelope"/>
    <property type="evidence" value="ECO:0007669"/>
    <property type="project" value="UniProtKB-SubCell"/>
</dbReference>
<evidence type="ECO:0000313" key="8">
    <source>
        <dbReference type="Proteomes" id="UP000464657"/>
    </source>
</evidence>
<evidence type="ECO:0000256" key="5">
    <source>
        <dbReference type="ARBA" id="ARBA00023180"/>
    </source>
</evidence>
<evidence type="ECO:0000256" key="4">
    <source>
        <dbReference type="ARBA" id="ARBA00022729"/>
    </source>
</evidence>
<dbReference type="InterPro" id="IPR032675">
    <property type="entry name" value="LRR_dom_sf"/>
</dbReference>
<dbReference type="KEGG" id="kan:IMCC3317_10510"/>
<dbReference type="Gene3D" id="3.80.10.10">
    <property type="entry name" value="Ribonuclease Inhibitor"/>
    <property type="match status" value="1"/>
</dbReference>
<dbReference type="SUPFAM" id="SSF52058">
    <property type="entry name" value="L domain-like"/>
    <property type="match status" value="1"/>
</dbReference>
<dbReference type="InterPro" id="IPR036941">
    <property type="entry name" value="Rcpt_L-dom_sf"/>
</dbReference>
<dbReference type="AlphaFoldDB" id="A0A7L4ZIF2"/>
<keyword evidence="2" id="KW-0134">Cell wall</keyword>
<name>A0A7L4ZIF2_9FLAO</name>
<dbReference type="PANTHER" id="PTHR31018:SF3">
    <property type="entry name" value="RECEPTOR PROTEIN-TYROSINE KINASE"/>
    <property type="match status" value="1"/>
</dbReference>
<dbReference type="SUPFAM" id="SSF49464">
    <property type="entry name" value="Carboxypeptidase regulatory domain-like"/>
    <property type="match status" value="1"/>
</dbReference>
<evidence type="ECO:0000256" key="3">
    <source>
        <dbReference type="ARBA" id="ARBA00022525"/>
    </source>
</evidence>
<dbReference type="Proteomes" id="UP000464657">
    <property type="component" value="Chromosome"/>
</dbReference>
<dbReference type="InterPro" id="IPR008969">
    <property type="entry name" value="CarboxyPept-like_regulatory"/>
</dbReference>
<comment type="subcellular location">
    <subcellularLocation>
        <location evidence="1">Secreted</location>
        <location evidence="1">Cell wall</location>
    </subcellularLocation>
</comment>
<gene>
    <name evidence="7" type="primary">inlA_3</name>
    <name evidence="7" type="ORF">IMCC3317_10510</name>
</gene>
<dbReference type="Gene3D" id="3.80.20.20">
    <property type="entry name" value="Receptor L-domain"/>
    <property type="match status" value="1"/>
</dbReference>
<feature type="signal peptide" evidence="6">
    <location>
        <begin position="1"/>
        <end position="22"/>
    </location>
</feature>